<keyword evidence="6" id="KW-1185">Reference proteome</keyword>
<evidence type="ECO:0000259" key="4">
    <source>
        <dbReference type="Pfam" id="PF06441"/>
    </source>
</evidence>
<organism evidence="5 6">
    <name type="scientific">Marasmius crinis-equi</name>
    <dbReference type="NCBI Taxonomy" id="585013"/>
    <lineage>
        <taxon>Eukaryota</taxon>
        <taxon>Fungi</taxon>
        <taxon>Dikarya</taxon>
        <taxon>Basidiomycota</taxon>
        <taxon>Agaricomycotina</taxon>
        <taxon>Agaricomycetes</taxon>
        <taxon>Agaricomycetidae</taxon>
        <taxon>Agaricales</taxon>
        <taxon>Marasmiineae</taxon>
        <taxon>Marasmiaceae</taxon>
        <taxon>Marasmius</taxon>
    </lineage>
</organism>
<proteinExistence type="inferred from homology"/>
<dbReference type="Pfam" id="PF06441">
    <property type="entry name" value="EHN"/>
    <property type="match status" value="1"/>
</dbReference>
<dbReference type="InterPro" id="IPR029058">
    <property type="entry name" value="AB_hydrolase_fold"/>
</dbReference>
<feature type="domain" description="Epoxide hydrolase N-terminal" evidence="4">
    <location>
        <begin position="3"/>
        <end position="113"/>
    </location>
</feature>
<dbReference type="PRINTS" id="PR00412">
    <property type="entry name" value="EPOXHYDRLASE"/>
</dbReference>
<dbReference type="PIRSF" id="PIRSF001112">
    <property type="entry name" value="Epoxide_hydrolase"/>
    <property type="match status" value="1"/>
</dbReference>
<evidence type="ECO:0000313" key="6">
    <source>
        <dbReference type="Proteomes" id="UP001465976"/>
    </source>
</evidence>
<comment type="caution">
    <text evidence="5">The sequence shown here is derived from an EMBL/GenBank/DDBJ whole genome shotgun (WGS) entry which is preliminary data.</text>
</comment>
<dbReference type="PANTHER" id="PTHR21661:SF35">
    <property type="entry name" value="EPOXIDE HYDROLASE"/>
    <property type="match status" value="1"/>
</dbReference>
<dbReference type="Gene3D" id="3.40.50.1820">
    <property type="entry name" value="alpha/beta hydrolase"/>
    <property type="match status" value="1"/>
</dbReference>
<dbReference type="EMBL" id="JBAHYK010001065">
    <property type="protein sequence ID" value="KAL0569709.1"/>
    <property type="molecule type" value="Genomic_DNA"/>
</dbReference>
<protein>
    <recommendedName>
        <fullName evidence="4">Epoxide hydrolase N-terminal domain-containing protein</fullName>
    </recommendedName>
</protein>
<keyword evidence="3" id="KW-0378">Hydrolase</keyword>
<accession>A0ABR3F395</accession>
<keyword evidence="2" id="KW-0058">Aromatic hydrocarbons catabolism</keyword>
<dbReference type="InterPro" id="IPR000639">
    <property type="entry name" value="Epox_hydrolase-like"/>
</dbReference>
<evidence type="ECO:0000256" key="1">
    <source>
        <dbReference type="ARBA" id="ARBA00010088"/>
    </source>
</evidence>
<evidence type="ECO:0000256" key="2">
    <source>
        <dbReference type="ARBA" id="ARBA00022797"/>
    </source>
</evidence>
<feature type="non-terminal residue" evidence="5">
    <location>
        <position position="341"/>
    </location>
</feature>
<dbReference type="InterPro" id="IPR016292">
    <property type="entry name" value="Epoxide_hydrolase"/>
</dbReference>
<comment type="similarity">
    <text evidence="1">Belongs to the peptidase S33 family.</text>
</comment>
<evidence type="ECO:0000256" key="3">
    <source>
        <dbReference type="ARBA" id="ARBA00022801"/>
    </source>
</evidence>
<name>A0ABR3F395_9AGAR</name>
<dbReference type="PANTHER" id="PTHR21661">
    <property type="entry name" value="EPOXIDE HYDROLASE 1-RELATED"/>
    <property type="match status" value="1"/>
</dbReference>
<sequence>MASEFKISISDSDLSLLKQKLELTRLPDEIEGAGWDYGVPLADIKRLVARWKNGYDWRKHEKQLNDEMPQFTQDIEVEGHGLLNIHYVYKKSEAKGAIPLLFAHGWPGCFLEVRKILPLLTTVKEGQVSFDVVAFSLPGFGFSEGPKKKGFSANNYAEVGHKLMLALGYKEYVVQGGDWGFLITRTISANYGQEHVKAWHTNTILNLPTNHSADTSQLPADEKAIVERNTWYNTKGNGYFIEQATVPQTLGYSLSDSPVGMLAWIYEKLITWTDAYPWDDDEVLTWMSVYWFSRAGPAASVRIYYEYTQMPIVKSNAPFPKVSIPTGLSFFPADFNTTPLS</sequence>
<gene>
    <name evidence="5" type="ORF">V5O48_012248</name>
</gene>
<dbReference type="InterPro" id="IPR010497">
    <property type="entry name" value="Epoxide_hydro_N"/>
</dbReference>
<evidence type="ECO:0000313" key="5">
    <source>
        <dbReference type="EMBL" id="KAL0569709.1"/>
    </source>
</evidence>
<dbReference type="SUPFAM" id="SSF53474">
    <property type="entry name" value="alpha/beta-Hydrolases"/>
    <property type="match status" value="1"/>
</dbReference>
<dbReference type="Proteomes" id="UP001465976">
    <property type="component" value="Unassembled WGS sequence"/>
</dbReference>
<reference evidence="5 6" key="1">
    <citation type="submission" date="2024-02" db="EMBL/GenBank/DDBJ databases">
        <title>A draft genome for the cacao thread blight pathogen Marasmius crinis-equi.</title>
        <authorList>
            <person name="Cohen S.P."/>
            <person name="Baruah I.K."/>
            <person name="Amoako-Attah I."/>
            <person name="Bukari Y."/>
            <person name="Meinhardt L.W."/>
            <person name="Bailey B.A."/>
        </authorList>
    </citation>
    <scope>NUCLEOTIDE SEQUENCE [LARGE SCALE GENOMIC DNA]</scope>
    <source>
        <strain evidence="5 6">GH-76</strain>
    </source>
</reference>